<dbReference type="Proteomes" id="UP000038040">
    <property type="component" value="Unplaced"/>
</dbReference>
<reference evidence="1 3" key="2">
    <citation type="submission" date="2018-11" db="EMBL/GenBank/DDBJ databases">
        <authorList>
            <consortium name="Pathogen Informatics"/>
        </authorList>
    </citation>
    <scope>NUCLEOTIDE SEQUENCE [LARGE SCALE GENOMIC DNA]</scope>
</reference>
<name>A0A0N4UNT9_DRAME</name>
<dbReference type="EMBL" id="UYYG01000118">
    <property type="protein sequence ID" value="VDN53288.1"/>
    <property type="molecule type" value="Genomic_DNA"/>
</dbReference>
<evidence type="ECO:0000313" key="1">
    <source>
        <dbReference type="EMBL" id="VDN53288.1"/>
    </source>
</evidence>
<sequence length="211" mass="25562">MKRQSICGRKSFGYLKLPDQLSHVSCGSENFSEEAFNERLSKIDSEINGFKAVKEKFLKEENDWLNYSFETTEMVEQAKRLHMEPISVDFDMSEKVRLKYMKDFPSETSAFNIYKTMRQEFSKNVAHEMKYLQTQNKVEKQKVDILREISAMQVKFFRSAHEMIKKRMDNYKQIIEEERQWFKLTDRENIFIKLEEEYERKCREEFDKCEN</sequence>
<protein>
    <submittedName>
        <fullName evidence="1 4">Uncharacterized protein</fullName>
    </submittedName>
</protein>
<dbReference type="AlphaFoldDB" id="A0A0N4UNT9"/>
<evidence type="ECO:0000313" key="2">
    <source>
        <dbReference type="Proteomes" id="UP000038040"/>
    </source>
</evidence>
<dbReference type="WBParaSite" id="DME_0000959401-mRNA-1">
    <property type="protein sequence ID" value="DME_0000959401-mRNA-1"/>
    <property type="gene ID" value="DME_0000959401"/>
</dbReference>
<evidence type="ECO:0000313" key="3">
    <source>
        <dbReference type="Proteomes" id="UP000274756"/>
    </source>
</evidence>
<organism evidence="2 4">
    <name type="scientific">Dracunculus medinensis</name>
    <name type="common">Guinea worm</name>
    <dbReference type="NCBI Taxonomy" id="318479"/>
    <lineage>
        <taxon>Eukaryota</taxon>
        <taxon>Metazoa</taxon>
        <taxon>Ecdysozoa</taxon>
        <taxon>Nematoda</taxon>
        <taxon>Chromadorea</taxon>
        <taxon>Rhabditida</taxon>
        <taxon>Spirurina</taxon>
        <taxon>Dracunculoidea</taxon>
        <taxon>Dracunculidae</taxon>
        <taxon>Dracunculus</taxon>
    </lineage>
</organism>
<keyword evidence="3" id="KW-1185">Reference proteome</keyword>
<dbReference type="Proteomes" id="UP000274756">
    <property type="component" value="Unassembled WGS sequence"/>
</dbReference>
<accession>A0A0N4UNT9</accession>
<gene>
    <name evidence="1" type="ORF">DME_LOCUS3261</name>
</gene>
<evidence type="ECO:0000313" key="4">
    <source>
        <dbReference type="WBParaSite" id="DME_0000959401-mRNA-1"/>
    </source>
</evidence>
<proteinExistence type="predicted"/>
<reference evidence="4" key="1">
    <citation type="submission" date="2017-02" db="UniProtKB">
        <authorList>
            <consortium name="WormBaseParasite"/>
        </authorList>
    </citation>
    <scope>IDENTIFICATION</scope>
</reference>